<feature type="compositionally biased region" description="Low complexity" evidence="1">
    <location>
        <begin position="171"/>
        <end position="185"/>
    </location>
</feature>
<gene>
    <name evidence="2" type="ORF">K431DRAFT_325167</name>
</gene>
<feature type="compositionally biased region" description="Low complexity" evidence="1">
    <location>
        <begin position="918"/>
        <end position="927"/>
    </location>
</feature>
<evidence type="ECO:0000313" key="2">
    <source>
        <dbReference type="EMBL" id="KAF2723684.1"/>
    </source>
</evidence>
<dbReference type="EMBL" id="MU003775">
    <property type="protein sequence ID" value="KAF2723684.1"/>
    <property type="molecule type" value="Genomic_DNA"/>
</dbReference>
<feature type="region of interest" description="Disordered" evidence="1">
    <location>
        <begin position="352"/>
        <end position="380"/>
    </location>
</feature>
<dbReference type="Proteomes" id="UP000799441">
    <property type="component" value="Unassembled WGS sequence"/>
</dbReference>
<protein>
    <submittedName>
        <fullName evidence="2">Uncharacterized protein</fullName>
    </submittedName>
</protein>
<feature type="region of interest" description="Disordered" evidence="1">
    <location>
        <begin position="106"/>
        <end position="193"/>
    </location>
</feature>
<feature type="region of interest" description="Disordered" evidence="1">
    <location>
        <begin position="751"/>
        <end position="780"/>
    </location>
</feature>
<feature type="compositionally biased region" description="Low complexity" evidence="1">
    <location>
        <begin position="72"/>
        <end position="91"/>
    </location>
</feature>
<feature type="region of interest" description="Disordered" evidence="1">
    <location>
        <begin position="914"/>
        <end position="951"/>
    </location>
</feature>
<evidence type="ECO:0000313" key="3">
    <source>
        <dbReference type="Proteomes" id="UP000799441"/>
    </source>
</evidence>
<organism evidence="2 3">
    <name type="scientific">Polychaeton citri CBS 116435</name>
    <dbReference type="NCBI Taxonomy" id="1314669"/>
    <lineage>
        <taxon>Eukaryota</taxon>
        <taxon>Fungi</taxon>
        <taxon>Dikarya</taxon>
        <taxon>Ascomycota</taxon>
        <taxon>Pezizomycotina</taxon>
        <taxon>Dothideomycetes</taxon>
        <taxon>Dothideomycetidae</taxon>
        <taxon>Capnodiales</taxon>
        <taxon>Capnodiaceae</taxon>
        <taxon>Polychaeton</taxon>
    </lineage>
</organism>
<keyword evidence="3" id="KW-1185">Reference proteome</keyword>
<accession>A0A9P4QC45</accession>
<proteinExistence type="predicted"/>
<comment type="caution">
    <text evidence="2">The sequence shown here is derived from an EMBL/GenBank/DDBJ whole genome shotgun (WGS) entry which is preliminary data.</text>
</comment>
<feature type="compositionally biased region" description="Polar residues" evidence="1">
    <location>
        <begin position="28"/>
        <end position="45"/>
    </location>
</feature>
<feature type="compositionally biased region" description="Polar residues" evidence="1">
    <location>
        <begin position="123"/>
        <end position="140"/>
    </location>
</feature>
<name>A0A9P4QC45_9PEZI</name>
<feature type="compositionally biased region" description="Polar residues" evidence="1">
    <location>
        <begin position="155"/>
        <end position="170"/>
    </location>
</feature>
<reference evidence="2" key="1">
    <citation type="journal article" date="2020" name="Stud. Mycol.">
        <title>101 Dothideomycetes genomes: a test case for predicting lifestyles and emergence of pathogens.</title>
        <authorList>
            <person name="Haridas S."/>
            <person name="Albert R."/>
            <person name="Binder M."/>
            <person name="Bloem J."/>
            <person name="Labutti K."/>
            <person name="Salamov A."/>
            <person name="Andreopoulos B."/>
            <person name="Baker S."/>
            <person name="Barry K."/>
            <person name="Bills G."/>
            <person name="Bluhm B."/>
            <person name="Cannon C."/>
            <person name="Castanera R."/>
            <person name="Culley D."/>
            <person name="Daum C."/>
            <person name="Ezra D."/>
            <person name="Gonzalez J."/>
            <person name="Henrissat B."/>
            <person name="Kuo A."/>
            <person name="Liang C."/>
            <person name="Lipzen A."/>
            <person name="Lutzoni F."/>
            <person name="Magnuson J."/>
            <person name="Mondo S."/>
            <person name="Nolan M."/>
            <person name="Ohm R."/>
            <person name="Pangilinan J."/>
            <person name="Park H.-J."/>
            <person name="Ramirez L."/>
            <person name="Alfaro M."/>
            <person name="Sun H."/>
            <person name="Tritt A."/>
            <person name="Yoshinaga Y."/>
            <person name="Zwiers L.-H."/>
            <person name="Turgeon B."/>
            <person name="Goodwin S."/>
            <person name="Spatafora J."/>
            <person name="Crous P."/>
            <person name="Grigoriev I."/>
        </authorList>
    </citation>
    <scope>NUCLEOTIDE SEQUENCE</scope>
    <source>
        <strain evidence="2">CBS 116435</strain>
    </source>
</reference>
<feature type="compositionally biased region" description="Polar residues" evidence="1">
    <location>
        <begin position="757"/>
        <end position="780"/>
    </location>
</feature>
<sequence length="951" mass="104652">MPTRRRRNHHSSAAALPHSRLPIGTPLFASSTPPDIRQQQIVQTTEDWKDNHYTGTPSPTVPHLSPAPGGTSNNDCNTSSSSESFNSFPSHSQKFGGLRSFNLLRSSKTDSQPTHDQYKRHTSTSGTMGDQIPSLNSPIASSKGKGKAALHPLDSSHNPASFANWPQTDTPSSPRPVSRISSRNSTKPFNTKMGSFAFPESGLAFQGRRNRKGGAALSNLEDKSRDRQTTVEASFNKREINDVFGNDLPSPDYILSTLGTKDGQIQFVQHPNGDIAAHQWSASRFTWENIKQFSNIRKRVEGQLAADRLKGETADQALQLNTLAYFRTIAKQREAQCMGEPFGAKEIQALMPGRSSSGKDEPLNPLPHQPKSPVKQSDASLEQSYLFNKDRPFEDGIGQQKNALVRVGDGLSTPGMDRGQTTFGVIEGPLNPRNHEFRTPLQPQQLWSVAQNSAQAWYPDIGSFTHGAAPGRQQLQPWSSTYSTQPALTTQLDWLQGQQYGQTIRQHTACYCHACIWHRNYAGIYGQAYLNQGSPVETKAQPYGLATVANKTAIKDTKSRFDLKQDIIKSVENAKERSLTISNQGKYRSVLRDDARQPDRQSTFNNLQDEDEMDFDALNKEIMSFGSKQLVSPLGNLGVAKTYHPLTPEKSTATASPLSEIVRDSEPDHGARRCRPVSYGSSHPLCVPNFWQNNIMQGDVPPRDAVPPSNGPYRGSNDYEKDLDDWFTSRSRFQRQEDFCQRVLATDKNWMIPATPTPTQSRALKYNPTTTGPKGTDTFNLVPTPLSIDKGEAEVQDPIPATVELTSRALITLYENLASYTEGPAHKRRDYWSAWPKADESLIDRTPGGRKSFYREDVMQAPPIGQGRSLVFGMRQPQIAPSLTFGSFNSAYSSNASNPGARFGSIGSRDGTNGIFGGSARASSSSDSGGGSSGGLSLPKSRFDPYGIGRY</sequence>
<feature type="region of interest" description="Disordered" evidence="1">
    <location>
        <begin position="408"/>
        <end position="437"/>
    </location>
</feature>
<feature type="compositionally biased region" description="Basic residues" evidence="1">
    <location>
        <begin position="1"/>
        <end position="10"/>
    </location>
</feature>
<feature type="compositionally biased region" description="Polar residues" evidence="1">
    <location>
        <begin position="106"/>
        <end position="115"/>
    </location>
</feature>
<evidence type="ECO:0000256" key="1">
    <source>
        <dbReference type="SAM" id="MobiDB-lite"/>
    </source>
</evidence>
<feature type="region of interest" description="Disordered" evidence="1">
    <location>
        <begin position="1"/>
        <end position="91"/>
    </location>
</feature>
<dbReference type="OrthoDB" id="10251048at2759"/>
<dbReference type="AlphaFoldDB" id="A0A9P4QC45"/>